<feature type="region of interest" description="Disordered" evidence="1">
    <location>
        <begin position="360"/>
        <end position="379"/>
    </location>
</feature>
<comment type="caution">
    <text evidence="3">The sequence shown here is derived from an EMBL/GenBank/DDBJ whole genome shotgun (WGS) entry which is preliminary data.</text>
</comment>
<dbReference type="RefSeq" id="WP_207336887.1">
    <property type="nucleotide sequence ID" value="NZ_JAFMYU010000015.1"/>
</dbReference>
<dbReference type="Pfam" id="PF13585">
    <property type="entry name" value="CHU_C"/>
    <property type="match status" value="1"/>
</dbReference>
<dbReference type="InterPro" id="IPR013783">
    <property type="entry name" value="Ig-like_fold"/>
</dbReference>
<evidence type="ECO:0000259" key="2">
    <source>
        <dbReference type="PROSITE" id="PS50093"/>
    </source>
</evidence>
<dbReference type="InterPro" id="IPR035986">
    <property type="entry name" value="PKD_dom_sf"/>
</dbReference>
<dbReference type="InterPro" id="IPR000601">
    <property type="entry name" value="PKD_dom"/>
</dbReference>
<evidence type="ECO:0000313" key="3">
    <source>
        <dbReference type="EMBL" id="MBO0932928.1"/>
    </source>
</evidence>
<dbReference type="InterPro" id="IPR026341">
    <property type="entry name" value="T9SS_type_B"/>
</dbReference>
<keyword evidence="4" id="KW-1185">Reference proteome</keyword>
<evidence type="ECO:0000256" key="1">
    <source>
        <dbReference type="SAM" id="MobiDB-lite"/>
    </source>
</evidence>
<accession>A0A939GAS1</accession>
<name>A0A939GAS1_9BACT</name>
<dbReference type="Gene3D" id="2.60.40.10">
    <property type="entry name" value="Immunoglobulins"/>
    <property type="match status" value="1"/>
</dbReference>
<gene>
    <name evidence="3" type="ORF">J2I48_18105</name>
</gene>
<dbReference type="NCBIfam" id="TIGR04131">
    <property type="entry name" value="Bac_Flav_CTERM"/>
    <property type="match status" value="1"/>
</dbReference>
<dbReference type="InterPro" id="IPR011042">
    <property type="entry name" value="6-blade_b-propeller_TolB-like"/>
</dbReference>
<dbReference type="Gene3D" id="2.120.10.30">
    <property type="entry name" value="TolB, C-terminal domain"/>
    <property type="match status" value="1"/>
</dbReference>
<dbReference type="PROSITE" id="PS50093">
    <property type="entry name" value="PKD"/>
    <property type="match status" value="1"/>
</dbReference>
<dbReference type="EMBL" id="JAFMYU010000015">
    <property type="protein sequence ID" value="MBO0932928.1"/>
    <property type="molecule type" value="Genomic_DNA"/>
</dbReference>
<protein>
    <submittedName>
        <fullName evidence="3">Gliding motility-associated C-terminal domain-containing protein</fullName>
    </submittedName>
</protein>
<evidence type="ECO:0000313" key="4">
    <source>
        <dbReference type="Proteomes" id="UP000664795"/>
    </source>
</evidence>
<sequence length="1342" mass="141977">MPDISCNTADSILISDVLSATEVASSSWTVTGGTLSTGGTSTTGSTINVSFATPGVKQFTLVRKFKNGTDSTYVFPINVGDRPPQFTGWRSDTTICKGDKIILNPYQSGPAPSGVTYRWFPKGDTLQTIQVDSSGCYSVEVSYAGGCSTQNRIYVDVCGEQPQKQGVKWYFGGNAGLDFQGGSPVALDNGKLNTIEGTSSIADTKGKLLFYTDGISVYDRNGNKMKFFDPLNPKDTVAQLGGNIRSTQSALIVPKPVCNGCDYQYYVYTTSEIRGTKQLTYSIVDMRLNNGNGAIIDRNIPVGGTTPSTERTASVRNDRDTTYWAITHDYGSNCFRVNHLTKAESATAATFCLGTAHDTPQKGEGQMKVGPATDTTNKGQRPLAVVIPGDTTKGKQTNNFVELLNFNDSTGKITEPLRRIDLGPAPPKAYGVEFSPDGKTLYVSMLADTNANGSLKGLSYILRYDLTQPSDSLIKSSKTVVDSSSTRQYGSLQVAPDGKIYVAIKDNPSLGVIVNPNGGLLDSLKFNPDGINLGGKVSQLGLPNQVANFNEKSNSPGLSVSDTCAGQPTTFQITPNCQKLKEQYTLNFGDGSAPKSFTQASPQEHTYTNPGSYTASLRIVTLRADGGVCRDTLVQAPINILAVPDTVKLGPDVEVCDLRGKLLDIGVQAKFYIWLFNRRVVARTKTFQAFRSGEYIGLAANGGCFNGDTIRLTFRIPQRLNLGPDTSYCQGRTYALSVPQKAFNTFAWSTGETSATISVGKPGSYSVTGSYKIGDVTCVARDTINISQRNNPTLTAALTNPAGCTTVDGVIALTPSPAGSFAYSWTTIAGTPISTSTSSASALTQGDYRVRATDAYTCYRDSTFALRTKAQPLLLTTQATPQQCDKPGSGSATLGVSGGVPVLYEWRDKSGAVVSTSTSLTGVSAGVYSVSVADNLGCVSSLSAVQVGLNTVIPLDLGPDRSKCVGDTVLLLSPAVAGGTYRWSNGVTSSSNGVNVSGTYSLTLTNTTNGCVGTDAVAVQFVNKPSVSAGNNLSLCLGAPGSLTSLQLSGGSPVGGTWSGTGVDPTGRFTPAPALIGQTITLTYSVTANGCANSAPKQLSLKPTPVASAGLDLTFCEGTGRTVQATGSPGAVFRWSDGTQGSLLRPTQTGRYTLIVDLAGCEQTDDVQVTVDPAPRFSLTREAIICVGDRQQAQLRVVPQAPGQVIRWVSTGESTTAITVGSVGTYSVVVTGSNGCVASDAARVVDLCEPRVQTPNAFSPNGDGNNDRFGPLYAYTTDLEVRIYNRWGEVIFASTPDKPDWDGTYRGEPAQSMVYPYVISYRSQYFPERPTVVKRGSVLLLR</sequence>
<dbReference type="Proteomes" id="UP000664795">
    <property type="component" value="Unassembled WGS sequence"/>
</dbReference>
<dbReference type="SUPFAM" id="SSF49299">
    <property type="entry name" value="PKD domain"/>
    <property type="match status" value="1"/>
</dbReference>
<proteinExistence type="predicted"/>
<dbReference type="SUPFAM" id="SSF63829">
    <property type="entry name" value="Calcium-dependent phosphotriesterase"/>
    <property type="match status" value="1"/>
</dbReference>
<feature type="domain" description="PKD" evidence="2">
    <location>
        <begin position="584"/>
        <end position="619"/>
    </location>
</feature>
<reference evidence="3 4" key="1">
    <citation type="submission" date="2021-03" db="EMBL/GenBank/DDBJ databases">
        <title>Fibrella sp. HMF5036 genome sequencing and assembly.</title>
        <authorList>
            <person name="Kang H."/>
            <person name="Kim H."/>
            <person name="Bae S."/>
            <person name="Joh K."/>
        </authorList>
    </citation>
    <scope>NUCLEOTIDE SEQUENCE [LARGE SCALE GENOMIC DNA]</scope>
    <source>
        <strain evidence="3 4">HMF5036</strain>
    </source>
</reference>
<organism evidence="3 4">
    <name type="scientific">Fibrella aquatilis</name>
    <dbReference type="NCBI Taxonomy" id="2817059"/>
    <lineage>
        <taxon>Bacteria</taxon>
        <taxon>Pseudomonadati</taxon>
        <taxon>Bacteroidota</taxon>
        <taxon>Cytophagia</taxon>
        <taxon>Cytophagales</taxon>
        <taxon>Spirosomataceae</taxon>
        <taxon>Fibrella</taxon>
    </lineage>
</organism>